<dbReference type="FunFam" id="3.40.50.300:FF:001200">
    <property type="entry name" value="Conjugal transfer protein TraB"/>
    <property type="match status" value="1"/>
</dbReference>
<keyword evidence="2" id="KW-0547">Nucleotide-binding</keyword>
<sequence length="868" mass="96972">MVATIRKVKKVRSFENEPAFVKYLPYSYHVTDHAISTINGEYLMVFKLRGRTHDCASNADLVHWHRDLNNLFKSVGNEHVKFWTHLHHREITNFPESEFALSFPRQVDRNYRKSFDDFPLMVNDLYLTVVYNPVGDLTQKFLARFERPSHGELDDMQVEALASLEDIASQLLGTMKPYGIERLGVYYRDQRGVRIAEESADEGDDQADSDDLLADTGDVEVTSAATETGAQFAFSSALEWLGFLANNEASPVPVCRDRIRSYLMINRPVSSMFGDVMQIRGEESDMYTAAVEIRDYPEETEPGQLNLLMEADFEFLLTQSFCCVSSMAASVFLTNQQKALLETRDKSASQIRQITDANDDVVSRRFIMGWHHGTVHVTATTAKGAQKLARKVRVMLNQCAISASPVGLASEAAYYARLPANNVFAPRSAPINSWNFLSFSPFHNFMSGKPDGNPWGPAVSLFKTTSGTPLFFNFHSTPPGENWLGKRPAGHTIILGKTGAGKTTLMNKLLSDASKFSPRMVCYDKDRGMFPLVMALGGHYTVLRDGEATGWQPLQLEPTRANILFVKRLVRLLAETSLNGPLDHVDVVSLNEAVDAVMGGDASGDALIAHEQRTLTAVAQHIPNPYRTNHSDKPTLASLLEPWLRGSEHGWLFDNDGDALNLETHDIFGFDLSDFIVAPGERSPIARTPLLMYLLYRVRKSIDGTRRFLQVFDEFAQYLDDPIMDVEIKRGLKTDRKKDCVYVFATQEPNDALDSRIGKTIVQQCITKILLENPDADANDYVNGLNLTAAEFEAMLSIPENSRQFLIKQGGSSALAEMVLKNMDEEISVLSGTPDNGDKLQRIIEQLGTTDPDVWLPAYYGAVVRKSA</sequence>
<dbReference type="SUPFAM" id="SSF52540">
    <property type="entry name" value="P-loop containing nucleoside triphosphate hydrolases"/>
    <property type="match status" value="1"/>
</dbReference>
<dbReference type="InterPro" id="IPR027417">
    <property type="entry name" value="P-loop_NTPase"/>
</dbReference>
<dbReference type="RefSeq" id="WP_089161007.1">
    <property type="nucleotide sequence ID" value="NZ_MTHB01000081.1"/>
</dbReference>
<keyword evidence="3" id="KW-0067">ATP-binding</keyword>
<dbReference type="AlphaFoldDB" id="A0A226X3V5"/>
<protein>
    <submittedName>
        <fullName evidence="5">ATPase provides energy for both assembly of type IV secretion complex</fullName>
    </submittedName>
</protein>
<reference evidence="6" key="1">
    <citation type="submission" date="2017-01" db="EMBL/GenBank/DDBJ databases">
        <title>Genome Analysis of Deinococcus marmoris KOPRI26562.</title>
        <authorList>
            <person name="Kim J.H."/>
            <person name="Oh H.-M."/>
        </authorList>
    </citation>
    <scope>NUCLEOTIDE SEQUENCE [LARGE SCALE GENOMIC DNA]</scope>
    <source>
        <strain evidence="6">PAMC 26633</strain>
    </source>
</reference>
<accession>A0A226X3V5</accession>
<comment type="caution">
    <text evidence="5">The sequence shown here is derived from an EMBL/GenBank/DDBJ whole genome shotgun (WGS) entry which is preliminary data.</text>
</comment>
<dbReference type="Pfam" id="PF03135">
    <property type="entry name" value="CagE_TrbE_VirB"/>
    <property type="match status" value="1"/>
</dbReference>
<dbReference type="InterPro" id="IPR018145">
    <property type="entry name" value="CagE_TrbE_VirB_cntrl_dom"/>
</dbReference>
<feature type="domain" description="CagE TrbE VirB component of type IV transporter system central" evidence="4">
    <location>
        <begin position="231"/>
        <end position="427"/>
    </location>
</feature>
<dbReference type="InterPro" id="IPR051162">
    <property type="entry name" value="T4SS_component"/>
</dbReference>
<dbReference type="GO" id="GO:0005524">
    <property type="term" value="F:ATP binding"/>
    <property type="evidence" value="ECO:0007669"/>
    <property type="project" value="UniProtKB-KW"/>
</dbReference>
<evidence type="ECO:0000256" key="1">
    <source>
        <dbReference type="ARBA" id="ARBA00006512"/>
    </source>
</evidence>
<evidence type="ECO:0000313" key="6">
    <source>
        <dbReference type="Proteomes" id="UP000214720"/>
    </source>
</evidence>
<evidence type="ECO:0000256" key="2">
    <source>
        <dbReference type="ARBA" id="ARBA00022741"/>
    </source>
</evidence>
<dbReference type="NCBIfam" id="TIGR00929">
    <property type="entry name" value="VirB4_CagE"/>
    <property type="match status" value="1"/>
</dbReference>
<evidence type="ECO:0000259" key="4">
    <source>
        <dbReference type="Pfam" id="PF03135"/>
    </source>
</evidence>
<dbReference type="PANTHER" id="PTHR30121:SF12">
    <property type="entry name" value="TYPE IV SECRETION SYSTEM PROTEIN CAGE"/>
    <property type="match status" value="1"/>
</dbReference>
<dbReference type="OrthoDB" id="9816422at2"/>
<comment type="similarity">
    <text evidence="1">Belongs to the TrbE/VirB4 family.</text>
</comment>
<proteinExistence type="inferred from homology"/>
<name>A0A226X3V5_CABSO</name>
<organism evidence="5 6">
    <name type="scientific">Caballeronia sordidicola</name>
    <name type="common">Burkholderia sordidicola</name>
    <dbReference type="NCBI Taxonomy" id="196367"/>
    <lineage>
        <taxon>Bacteria</taxon>
        <taxon>Pseudomonadati</taxon>
        <taxon>Pseudomonadota</taxon>
        <taxon>Betaproteobacteria</taxon>
        <taxon>Burkholderiales</taxon>
        <taxon>Burkholderiaceae</taxon>
        <taxon>Caballeronia</taxon>
    </lineage>
</organism>
<dbReference type="EMBL" id="MTHB01000081">
    <property type="protein sequence ID" value="OXC78013.1"/>
    <property type="molecule type" value="Genomic_DNA"/>
</dbReference>
<evidence type="ECO:0000313" key="5">
    <source>
        <dbReference type="EMBL" id="OXC78013.1"/>
    </source>
</evidence>
<gene>
    <name evidence="5" type="ORF">BSU04_13890</name>
</gene>
<dbReference type="Gene3D" id="3.40.50.300">
    <property type="entry name" value="P-loop containing nucleotide triphosphate hydrolases"/>
    <property type="match status" value="2"/>
</dbReference>
<evidence type="ECO:0000256" key="3">
    <source>
        <dbReference type="ARBA" id="ARBA00022840"/>
    </source>
</evidence>
<dbReference type="PANTHER" id="PTHR30121">
    <property type="entry name" value="UNCHARACTERIZED PROTEIN YJGR-RELATED"/>
    <property type="match status" value="1"/>
</dbReference>
<dbReference type="InterPro" id="IPR004346">
    <property type="entry name" value="CagE_TrbE_VirB"/>
</dbReference>
<dbReference type="Proteomes" id="UP000214720">
    <property type="component" value="Unassembled WGS sequence"/>
</dbReference>